<gene>
    <name evidence="1" type="ORF">PsorP6_018179</name>
</gene>
<reference evidence="1 2" key="1">
    <citation type="journal article" date="2022" name="bioRxiv">
        <title>The genome of the oomycete Peronosclerospora sorghi, a cosmopolitan pathogen of maize and sorghum, is inflated with dispersed pseudogenes.</title>
        <authorList>
            <person name="Fletcher K."/>
            <person name="Martin F."/>
            <person name="Isakeit T."/>
            <person name="Cavanaugh K."/>
            <person name="Magill C."/>
            <person name="Michelmore R."/>
        </authorList>
    </citation>
    <scope>NUCLEOTIDE SEQUENCE [LARGE SCALE GENOMIC DNA]</scope>
    <source>
        <strain evidence="1">P6</strain>
    </source>
</reference>
<organism evidence="1 2">
    <name type="scientific">Peronosclerospora sorghi</name>
    <dbReference type="NCBI Taxonomy" id="230839"/>
    <lineage>
        <taxon>Eukaryota</taxon>
        <taxon>Sar</taxon>
        <taxon>Stramenopiles</taxon>
        <taxon>Oomycota</taxon>
        <taxon>Peronosporomycetes</taxon>
        <taxon>Peronosporales</taxon>
        <taxon>Peronosporaceae</taxon>
        <taxon>Peronosclerospora</taxon>
    </lineage>
</organism>
<evidence type="ECO:0000313" key="2">
    <source>
        <dbReference type="Proteomes" id="UP001163321"/>
    </source>
</evidence>
<protein>
    <submittedName>
        <fullName evidence="1">Uncharacterized protein</fullName>
    </submittedName>
</protein>
<sequence>MCPHPPPLPSTSFKNTTQVSQQRQAIADLQTFYKEYINTNGPLDSGQREDIDIERDAVSSNDLYSARVAYMTTFLEEKGGFVSDPMQHAEQTSMENFARNLSKGLLNLIAGMDEVVSERNSLNGVSF</sequence>
<comment type="caution">
    <text evidence="1">The sequence shown here is derived from an EMBL/GenBank/DDBJ whole genome shotgun (WGS) entry which is preliminary data.</text>
</comment>
<evidence type="ECO:0000313" key="1">
    <source>
        <dbReference type="EMBL" id="KAI9916772.1"/>
    </source>
</evidence>
<dbReference type="EMBL" id="CM047581">
    <property type="protein sequence ID" value="KAI9916772.1"/>
    <property type="molecule type" value="Genomic_DNA"/>
</dbReference>
<keyword evidence="2" id="KW-1185">Reference proteome</keyword>
<proteinExistence type="predicted"/>
<dbReference type="Proteomes" id="UP001163321">
    <property type="component" value="Chromosome 2"/>
</dbReference>
<accession>A0ACC0WDX6</accession>
<name>A0ACC0WDX6_9STRA</name>